<dbReference type="SUPFAM" id="SSF56112">
    <property type="entry name" value="Protein kinase-like (PK-like)"/>
    <property type="match status" value="1"/>
</dbReference>
<gene>
    <name evidence="4" type="ORF">B4U79_17690</name>
</gene>
<protein>
    <submittedName>
        <fullName evidence="4">Testis-specific serine/threonine-protein kinase 2-like protein</fullName>
    </submittedName>
</protein>
<dbReference type="EMBL" id="NCKU01002508">
    <property type="protein sequence ID" value="RWS09424.1"/>
    <property type="molecule type" value="Genomic_DNA"/>
</dbReference>
<dbReference type="InterPro" id="IPR011009">
    <property type="entry name" value="Kinase-like_dom_sf"/>
</dbReference>
<name>A0A3S4QYR8_9ACAR</name>
<dbReference type="STRING" id="1965070.A0A3S4QYR8"/>
<keyword evidence="2" id="KW-0067">ATP-binding</keyword>
<dbReference type="PANTHER" id="PTHR24346:SF30">
    <property type="entry name" value="MATERNAL EMBRYONIC LEUCINE ZIPPER KINASE"/>
    <property type="match status" value="1"/>
</dbReference>
<evidence type="ECO:0000313" key="4">
    <source>
        <dbReference type="EMBL" id="RWS09424.1"/>
    </source>
</evidence>
<evidence type="ECO:0000259" key="3">
    <source>
        <dbReference type="PROSITE" id="PS50011"/>
    </source>
</evidence>
<reference evidence="4 5" key="1">
    <citation type="journal article" date="2018" name="Gigascience">
        <title>Genomes of trombidid mites reveal novel predicted allergens and laterally-transferred genes associated with secondary metabolism.</title>
        <authorList>
            <person name="Dong X."/>
            <person name="Chaisiri K."/>
            <person name="Xia D."/>
            <person name="Armstrong S.D."/>
            <person name="Fang Y."/>
            <person name="Donnelly M.J."/>
            <person name="Kadowaki T."/>
            <person name="McGarry J.W."/>
            <person name="Darby A.C."/>
            <person name="Makepeace B.L."/>
        </authorList>
    </citation>
    <scope>NUCLEOTIDE SEQUENCE [LARGE SCALE GENOMIC DNA]</scope>
    <source>
        <strain evidence="4">UoL-WK</strain>
    </source>
</reference>
<dbReference type="GO" id="GO:0035556">
    <property type="term" value="P:intracellular signal transduction"/>
    <property type="evidence" value="ECO:0007669"/>
    <property type="project" value="TreeGrafter"/>
</dbReference>
<keyword evidence="5" id="KW-1185">Reference proteome</keyword>
<proteinExistence type="predicted"/>
<dbReference type="Gene3D" id="1.10.510.10">
    <property type="entry name" value="Transferase(Phosphotransferase) domain 1"/>
    <property type="match status" value="1"/>
</dbReference>
<sequence length="326" mass="38086">MIKFQDLLRAMKEYYEKKYKDKRTANATEMEKCPKIVVLHTEETLSSKYNYNFLYEKAQPVHGTYWNDVKVTKRGMDGVFGCKISNLKQAPPLKRQNLLEEDGYKVLTFLKNNNHPNILNIFDFFLCGDKFFLFHELIPEILDTYVEARGKLAEFRARQIAHDVGEGLLFLHSNAISHRNLHERSVFIDRVNRVAKLGNFEFCKIYWLPEKQQVKPFKPVHSNSSPYIAPEEKQSAPYDVNKSDIWMWGALVSYMLCSEYPPSSDFEKFRISKLSSVSEECVKLLNRCLEQSPSARPDMYDILSDAWFEVYTTVISNPESIVVHDY</sequence>
<dbReference type="PANTHER" id="PTHR24346">
    <property type="entry name" value="MAP/MICROTUBULE AFFINITY-REGULATING KINASE"/>
    <property type="match status" value="1"/>
</dbReference>
<dbReference type="AlphaFoldDB" id="A0A3S4QYR8"/>
<evidence type="ECO:0000313" key="5">
    <source>
        <dbReference type="Proteomes" id="UP000285301"/>
    </source>
</evidence>
<dbReference type="PROSITE" id="PS50011">
    <property type="entry name" value="PROTEIN_KINASE_DOM"/>
    <property type="match status" value="1"/>
</dbReference>
<keyword evidence="4" id="KW-0808">Transferase</keyword>
<feature type="domain" description="Protein kinase" evidence="3">
    <location>
        <begin position="51"/>
        <end position="308"/>
    </location>
</feature>
<keyword evidence="4" id="KW-0418">Kinase</keyword>
<evidence type="ECO:0000256" key="2">
    <source>
        <dbReference type="ARBA" id="ARBA00022840"/>
    </source>
</evidence>
<accession>A0A3S4QYR8</accession>
<dbReference type="InterPro" id="IPR000719">
    <property type="entry name" value="Prot_kinase_dom"/>
</dbReference>
<dbReference type="OrthoDB" id="6513151at2759"/>
<dbReference type="Proteomes" id="UP000285301">
    <property type="component" value="Unassembled WGS sequence"/>
</dbReference>
<organism evidence="4 5">
    <name type="scientific">Dinothrombium tinctorium</name>
    <dbReference type="NCBI Taxonomy" id="1965070"/>
    <lineage>
        <taxon>Eukaryota</taxon>
        <taxon>Metazoa</taxon>
        <taxon>Ecdysozoa</taxon>
        <taxon>Arthropoda</taxon>
        <taxon>Chelicerata</taxon>
        <taxon>Arachnida</taxon>
        <taxon>Acari</taxon>
        <taxon>Acariformes</taxon>
        <taxon>Trombidiformes</taxon>
        <taxon>Prostigmata</taxon>
        <taxon>Anystina</taxon>
        <taxon>Parasitengona</taxon>
        <taxon>Trombidioidea</taxon>
        <taxon>Trombidiidae</taxon>
        <taxon>Dinothrombium</taxon>
    </lineage>
</organism>
<dbReference type="GO" id="GO:0005737">
    <property type="term" value="C:cytoplasm"/>
    <property type="evidence" value="ECO:0007669"/>
    <property type="project" value="TreeGrafter"/>
</dbReference>
<comment type="caution">
    <text evidence="4">The sequence shown here is derived from an EMBL/GenBank/DDBJ whole genome shotgun (WGS) entry which is preliminary data.</text>
</comment>
<dbReference type="GO" id="GO:0005524">
    <property type="term" value="F:ATP binding"/>
    <property type="evidence" value="ECO:0007669"/>
    <property type="project" value="UniProtKB-KW"/>
</dbReference>
<dbReference type="Pfam" id="PF00069">
    <property type="entry name" value="Pkinase"/>
    <property type="match status" value="1"/>
</dbReference>
<evidence type="ECO:0000256" key="1">
    <source>
        <dbReference type="ARBA" id="ARBA00022741"/>
    </source>
</evidence>
<keyword evidence="1" id="KW-0547">Nucleotide-binding</keyword>
<dbReference type="GO" id="GO:0004674">
    <property type="term" value="F:protein serine/threonine kinase activity"/>
    <property type="evidence" value="ECO:0007669"/>
    <property type="project" value="TreeGrafter"/>
</dbReference>